<evidence type="ECO:0000313" key="1">
    <source>
        <dbReference type="EMBL" id="MFD3292459.1"/>
    </source>
</evidence>
<dbReference type="Proteomes" id="UP001598112">
    <property type="component" value="Unassembled WGS sequence"/>
</dbReference>
<dbReference type="EMBL" id="JBBKXY010000001">
    <property type="protein sequence ID" value="MFD3292459.1"/>
    <property type="molecule type" value="Genomic_DNA"/>
</dbReference>
<comment type="caution">
    <text evidence="1">The sequence shown here is derived from an EMBL/GenBank/DDBJ whole genome shotgun (WGS) entry which is preliminary data.</text>
</comment>
<sequence length="198" mass="22706">MKSTAIFPMKSFPLKALALIFLIGFSPKVLFGQKSTNLMQLSLENNTPLSKISFDKSNNNLIQHLIHKIHLTNLNTSCHNEIGIFIFKLNNKGKVSAKEIKYMGTLLDSTKDEIIANIKSISWVLKPQSKSLLKLNQWYIFKFSIYADSSKCNDKAAIEILKQIENNEQFYWSAINTIYDNLSVSPKYITFLELHKRV</sequence>
<gene>
    <name evidence="1" type="ORF">SKC35_02050</name>
</gene>
<evidence type="ECO:0000313" key="2">
    <source>
        <dbReference type="Proteomes" id="UP001598112"/>
    </source>
</evidence>
<proteinExistence type="predicted"/>
<dbReference type="RefSeq" id="WP_377977831.1">
    <property type="nucleotide sequence ID" value="NZ_JBBKXY010000001.1"/>
</dbReference>
<evidence type="ECO:0008006" key="3">
    <source>
        <dbReference type="Google" id="ProtNLM"/>
    </source>
</evidence>
<organism evidence="1 2">
    <name type="scientific">Aquirufa originis</name>
    <dbReference type="NCBI Taxonomy" id="3096514"/>
    <lineage>
        <taxon>Bacteria</taxon>
        <taxon>Pseudomonadati</taxon>
        <taxon>Bacteroidota</taxon>
        <taxon>Cytophagia</taxon>
        <taxon>Cytophagales</taxon>
        <taxon>Flectobacillaceae</taxon>
        <taxon>Aquirufa</taxon>
    </lineage>
</organism>
<keyword evidence="2" id="KW-1185">Reference proteome</keyword>
<name>A0ABW6D4T8_9BACT</name>
<reference evidence="1 2" key="1">
    <citation type="submission" date="2024-03" db="EMBL/GenBank/DDBJ databases">
        <title>Aquirufa genome sequencing.</title>
        <authorList>
            <person name="Pitt A."/>
            <person name="Hahn M.W."/>
        </authorList>
    </citation>
    <scope>NUCLEOTIDE SEQUENCE [LARGE SCALE GENOMIC DNA]</scope>
    <source>
        <strain evidence="1 2">KTFRIE-69F</strain>
    </source>
</reference>
<protein>
    <recommendedName>
        <fullName evidence="3">TonB C-terminal domain-containing protein</fullName>
    </recommendedName>
</protein>
<accession>A0ABW6D4T8</accession>